<dbReference type="RefSeq" id="XP_019037081.1">
    <property type="nucleotide sequence ID" value="XM_019184992.1"/>
</dbReference>
<dbReference type="InterPro" id="IPR029058">
    <property type="entry name" value="AB_hydrolase_fold"/>
</dbReference>
<accession>A0A1E3NXP0</accession>
<keyword evidence="3 5" id="KW-0378">Hydrolase</keyword>
<dbReference type="GO" id="GO:0016042">
    <property type="term" value="P:lipid catabolic process"/>
    <property type="evidence" value="ECO:0007669"/>
    <property type="project" value="UniProtKB-KW"/>
</dbReference>
<dbReference type="ESTHER" id="hanan-h6uwn2">
    <property type="family name" value="Fungal_carboxylesterase_lipase"/>
</dbReference>
<dbReference type="EMBL" id="KV454212">
    <property type="protein sequence ID" value="ODQ57874.1"/>
    <property type="molecule type" value="Genomic_DNA"/>
</dbReference>
<gene>
    <name evidence="7" type="ORF">WICANDRAFT_80041</name>
</gene>
<evidence type="ECO:0000256" key="3">
    <source>
        <dbReference type="ARBA" id="ARBA00022801"/>
    </source>
</evidence>
<keyword evidence="4" id="KW-0443">Lipid metabolism</keyword>
<sequence length="573" mass="63271">MLLKSFALIAISTLASSAPIFSKRADDQAHEPIVQVLNGTLQGSYLSNFHQDAFLGIPFAEPPLDELRFQPPQTIKHKYNEQLKVVNQYGHSCMSTSVSADNITQSEDCLTLNVIRPSGYENQSLPVAIWIYGGGFYEGSTAMPAYNLSYIVQNGVEIDKPFIGVSINYRLTGFGFLASQQVVNKGYSNVGLRDQLKAIQWIHENIAMFGGDPDHLVIWGESAGALSVSKLLVSGHLQDYVKGAIIESGSVLFPNTTSGAVEYHQDDYDTLVDHFNCSQASDSLECLQKINVTDLLEVFNLSNNVLTTGFIYPYIDGDILTKASYNTLLDGEFNKVPLLIGTNTDEGSLFIGSGVNTTEEFEYYMKMALPSLTNKSIATLNELYPVNDSSINVPLDPTYNSSAIVYPDSLGKQFPRLATVFGDLAFIAGTRIMSRVYANNSVPVYKYRFNIPDLALSLAPYYGAGHAQELVYVFDNNKALTNTSEAISAGFNPSPKSANISESMSKMWANFITELDPNVNHDKVPMEDVPEWPEYGDEAKNMVFDLNGFYLEDDDFRSKQIDFIESIMGQLNA</sequence>
<dbReference type="InterPro" id="IPR019826">
    <property type="entry name" value="Carboxylesterase_B_AS"/>
</dbReference>
<keyword evidence="5" id="KW-0732">Signal</keyword>
<dbReference type="InterPro" id="IPR050309">
    <property type="entry name" value="Type-B_Carboxylest/Lipase"/>
</dbReference>
<keyword evidence="8" id="KW-1185">Reference proteome</keyword>
<evidence type="ECO:0000313" key="8">
    <source>
        <dbReference type="Proteomes" id="UP000094112"/>
    </source>
</evidence>
<dbReference type="OrthoDB" id="6846267at2759"/>
<protein>
    <recommendedName>
        <fullName evidence="5">Carboxylic ester hydrolase</fullName>
        <ecNumber evidence="5">3.1.1.-</ecNumber>
    </recommendedName>
</protein>
<comment type="similarity">
    <text evidence="2 5">Belongs to the type-B carboxylesterase/lipase family.</text>
</comment>
<evidence type="ECO:0000256" key="4">
    <source>
        <dbReference type="ARBA" id="ARBA00022963"/>
    </source>
</evidence>
<evidence type="ECO:0000256" key="2">
    <source>
        <dbReference type="ARBA" id="ARBA00005964"/>
    </source>
</evidence>
<dbReference type="PANTHER" id="PTHR11559">
    <property type="entry name" value="CARBOXYLESTERASE"/>
    <property type="match status" value="1"/>
</dbReference>
<dbReference type="GO" id="GO:0004806">
    <property type="term" value="F:triacylglycerol lipase activity"/>
    <property type="evidence" value="ECO:0007669"/>
    <property type="project" value="UniProtKB-EC"/>
</dbReference>
<evidence type="ECO:0000256" key="5">
    <source>
        <dbReference type="RuleBase" id="RU361235"/>
    </source>
</evidence>
<reference evidence="7 8" key="1">
    <citation type="journal article" date="2016" name="Proc. Natl. Acad. Sci. U.S.A.">
        <title>Comparative genomics of biotechnologically important yeasts.</title>
        <authorList>
            <person name="Riley R."/>
            <person name="Haridas S."/>
            <person name="Wolfe K.H."/>
            <person name="Lopes M.R."/>
            <person name="Hittinger C.T."/>
            <person name="Goeker M."/>
            <person name="Salamov A.A."/>
            <person name="Wisecaver J.H."/>
            <person name="Long T.M."/>
            <person name="Calvey C.H."/>
            <person name="Aerts A.L."/>
            <person name="Barry K.W."/>
            <person name="Choi C."/>
            <person name="Clum A."/>
            <person name="Coughlan A.Y."/>
            <person name="Deshpande S."/>
            <person name="Douglass A.P."/>
            <person name="Hanson S.J."/>
            <person name="Klenk H.-P."/>
            <person name="LaButti K.M."/>
            <person name="Lapidus A."/>
            <person name="Lindquist E.A."/>
            <person name="Lipzen A.M."/>
            <person name="Meier-Kolthoff J.P."/>
            <person name="Ohm R.A."/>
            <person name="Otillar R.P."/>
            <person name="Pangilinan J.L."/>
            <person name="Peng Y."/>
            <person name="Rokas A."/>
            <person name="Rosa C.A."/>
            <person name="Scheuner C."/>
            <person name="Sibirny A.A."/>
            <person name="Slot J.C."/>
            <person name="Stielow J.B."/>
            <person name="Sun H."/>
            <person name="Kurtzman C.P."/>
            <person name="Blackwell M."/>
            <person name="Grigoriev I.V."/>
            <person name="Jeffries T.W."/>
        </authorList>
    </citation>
    <scope>NUCLEOTIDE SEQUENCE [LARGE SCALE GENOMIC DNA]</scope>
    <source>
        <strain evidence="8">ATCC 58044 / CBS 1984 / NCYC 433 / NRRL Y-366-8</strain>
    </source>
</reference>
<dbReference type="Proteomes" id="UP000094112">
    <property type="component" value="Unassembled WGS sequence"/>
</dbReference>
<evidence type="ECO:0000256" key="1">
    <source>
        <dbReference type="ARBA" id="ARBA00001024"/>
    </source>
</evidence>
<evidence type="ECO:0000259" key="6">
    <source>
        <dbReference type="Pfam" id="PF00135"/>
    </source>
</evidence>
<dbReference type="STRING" id="683960.A0A1E3NXP0"/>
<dbReference type="PROSITE" id="PS00122">
    <property type="entry name" value="CARBOXYLESTERASE_B_1"/>
    <property type="match status" value="1"/>
</dbReference>
<feature type="domain" description="Carboxylesterase type B" evidence="6">
    <location>
        <begin position="31"/>
        <end position="542"/>
    </location>
</feature>
<feature type="chain" id="PRO_5009027329" description="Carboxylic ester hydrolase" evidence="5">
    <location>
        <begin position="18"/>
        <end position="573"/>
    </location>
</feature>
<dbReference type="InterPro" id="IPR019819">
    <property type="entry name" value="Carboxylesterase_B_CS"/>
</dbReference>
<dbReference type="Pfam" id="PF00135">
    <property type="entry name" value="COesterase"/>
    <property type="match status" value="1"/>
</dbReference>
<comment type="catalytic activity">
    <reaction evidence="1">
        <text>a triacylglycerol + H2O = a diacylglycerol + a fatty acid + H(+)</text>
        <dbReference type="Rhea" id="RHEA:12044"/>
        <dbReference type="ChEBI" id="CHEBI:15377"/>
        <dbReference type="ChEBI" id="CHEBI:15378"/>
        <dbReference type="ChEBI" id="CHEBI:17855"/>
        <dbReference type="ChEBI" id="CHEBI:18035"/>
        <dbReference type="ChEBI" id="CHEBI:28868"/>
        <dbReference type="EC" id="3.1.1.3"/>
    </reaction>
</comment>
<dbReference type="Gene3D" id="3.40.50.1820">
    <property type="entry name" value="alpha/beta hydrolase"/>
    <property type="match status" value="1"/>
</dbReference>
<name>A0A1E3NXP0_WICAA</name>
<dbReference type="GeneID" id="30202238"/>
<feature type="signal peptide" evidence="5">
    <location>
        <begin position="1"/>
        <end position="17"/>
    </location>
</feature>
<organism evidence="7 8">
    <name type="scientific">Wickerhamomyces anomalus (strain ATCC 58044 / CBS 1984 / NCYC 433 / NRRL Y-366-8)</name>
    <name type="common">Yeast</name>
    <name type="synonym">Hansenula anomala</name>
    <dbReference type="NCBI Taxonomy" id="683960"/>
    <lineage>
        <taxon>Eukaryota</taxon>
        <taxon>Fungi</taxon>
        <taxon>Dikarya</taxon>
        <taxon>Ascomycota</taxon>
        <taxon>Saccharomycotina</taxon>
        <taxon>Saccharomycetes</taxon>
        <taxon>Phaffomycetales</taxon>
        <taxon>Wickerhamomycetaceae</taxon>
        <taxon>Wickerhamomyces</taxon>
    </lineage>
</organism>
<dbReference type="AlphaFoldDB" id="A0A1E3NXP0"/>
<proteinExistence type="inferred from homology"/>
<evidence type="ECO:0000313" key="7">
    <source>
        <dbReference type="EMBL" id="ODQ57874.1"/>
    </source>
</evidence>
<dbReference type="PROSITE" id="PS00941">
    <property type="entry name" value="CARBOXYLESTERASE_B_2"/>
    <property type="match status" value="1"/>
</dbReference>
<dbReference type="InterPro" id="IPR002018">
    <property type="entry name" value="CarbesteraseB"/>
</dbReference>
<keyword evidence="4" id="KW-0442">Lipid degradation</keyword>
<dbReference type="EC" id="3.1.1.-" evidence="5"/>
<dbReference type="SUPFAM" id="SSF53474">
    <property type="entry name" value="alpha/beta-Hydrolases"/>
    <property type="match status" value="1"/>
</dbReference>